<reference evidence="2" key="1">
    <citation type="submission" date="2020-02" db="EMBL/GenBank/DDBJ databases">
        <authorList>
            <person name="Meier V. D."/>
        </authorList>
    </citation>
    <scope>NUCLEOTIDE SEQUENCE</scope>
    <source>
        <strain evidence="2">AVDCRST_MAG79</strain>
    </source>
</reference>
<evidence type="ECO:0000313" key="2">
    <source>
        <dbReference type="EMBL" id="CAA9551789.1"/>
    </source>
</evidence>
<sequence>MEGRRHAREVVVAQEDQPGLDPEALHRRQTVGPHPQAAALVEQRLEERLCALGRTEDLEPELARVARARDEAARDATDDDRLRQEAEVPQRLEVRVGQRREQLAGARALDLQVRQLGRAVHDLDVEATGADPPEVVAVGLERRDGEHPERAVAAVQHRAVAEHPPPLVAEGAVADLSDLQRAHVVREQVVGRRERVGPAERPLAERRLVPHADGLADRVVLGHRIPEVGDPVPPLPLGEAAAVAAEDRVERRAVECVGGGGPLDRLDDGVGTARRGERHRVGLDRRQRHLDGHDHGRPGAAAQLLVAGRQDLGQAEQCTRRGRPAQRAVALDRPERLAVECAAQATEPRLLACVDARGGEDRLLDVALHDAVPDERHVAAPRAAGAGGVRHDGPHGGQIGVPGREHDLAATAHTGLRHGEQRDPTVVDGLEDRLRRRLQDGHELVQRPDVELVVVAGLAPDAEHVHVRVAEEVARAEGLAQSVVEERDRAADQVRAPDRVHRLGEQHAESVTRLEAAGPQRVERAGRAVTLDGEGLGGERVGRVHAGYRSAGSGSPVHQSAEPPAADARPAAARREAAGGSRGFRRRRLWPTTCRADPWGSVPRPVGLVGPPHHPVCVRRGDTRRRLRPFLRRPWPNRWESRAAPSSRDRPFRARRESPARLGVSGHVLRRSGGLGQPLGPERDHGLAHGGARQRRPPGARRSGAVPWRRELVRDADAVHERHRGGARRVRHLRHRTGRPAGQRVGLRRDRGRAAQLAPVREPRAPRLALRRGRRLPRGRVRPRLRPRGDPEQPGGTALEPVRRRAADHVPERRHRSPRGRAEHRRHELRTRQRLGGPRHGDLGRGRQLRHRHGA</sequence>
<name>A0A6J4UIH3_9ACTN</name>
<feature type="region of interest" description="Disordered" evidence="1">
    <location>
        <begin position="720"/>
        <end position="855"/>
    </location>
</feature>
<accession>A0A6J4UIH3</accession>
<gene>
    <name evidence="2" type="ORF">AVDCRST_MAG79-2762</name>
</gene>
<protein>
    <submittedName>
        <fullName evidence="2">Uncharacterized protein</fullName>
    </submittedName>
</protein>
<feature type="compositionally biased region" description="Low complexity" evidence="1">
    <location>
        <begin position="561"/>
        <end position="571"/>
    </location>
</feature>
<feature type="compositionally biased region" description="Basic residues" evidence="1">
    <location>
        <begin position="769"/>
        <end position="786"/>
    </location>
</feature>
<feature type="region of interest" description="Disordered" evidence="1">
    <location>
        <begin position="1"/>
        <end position="22"/>
    </location>
</feature>
<feature type="compositionally biased region" description="Basic residues" evidence="1">
    <location>
        <begin position="812"/>
        <end position="833"/>
    </location>
</feature>
<organism evidence="2">
    <name type="scientific">uncultured Thermoleophilia bacterium</name>
    <dbReference type="NCBI Taxonomy" id="1497501"/>
    <lineage>
        <taxon>Bacteria</taxon>
        <taxon>Bacillati</taxon>
        <taxon>Actinomycetota</taxon>
        <taxon>Thermoleophilia</taxon>
        <taxon>environmental samples</taxon>
    </lineage>
</organism>
<evidence type="ECO:0000256" key="1">
    <source>
        <dbReference type="SAM" id="MobiDB-lite"/>
    </source>
</evidence>
<proteinExistence type="predicted"/>
<feature type="compositionally biased region" description="Basic and acidic residues" evidence="1">
    <location>
        <begin position="801"/>
        <end position="811"/>
    </location>
</feature>
<dbReference type="AlphaFoldDB" id="A0A6J4UIH3"/>
<feature type="compositionally biased region" description="Basic residues" evidence="1">
    <location>
        <begin position="721"/>
        <end position="738"/>
    </location>
</feature>
<feature type="region of interest" description="Disordered" evidence="1">
    <location>
        <begin position="668"/>
        <end position="704"/>
    </location>
</feature>
<feature type="region of interest" description="Disordered" evidence="1">
    <location>
        <begin position="549"/>
        <end position="584"/>
    </location>
</feature>
<dbReference type="EMBL" id="CADCWC010000432">
    <property type="protein sequence ID" value="CAA9551789.1"/>
    <property type="molecule type" value="Genomic_DNA"/>
</dbReference>